<sequence length="261" mass="28622">MNATHFMVLYISSVSLSVRVFFRVPRESRRPPIFLPDSGVDCGLRPGPETAPDPPSIGPSLPLSDRLLWGLDLRAFSPNRLRPLDPEEAEPLTAPASLLKTGEEEEAARLSRRSRAAGRNQQREHGPAPPYQSHDEEEVASLRLAVAGRRAAAAGPLLGEHLPPDDQLTDPPLGRQRQQAVVLAVQTHVQQVLFGQMVGNQKHTLISGGSVSHRTAGSPSRKRVPETSGVGAEEPSLRRDGWMSCWKKRQKKWSNLGAWSL</sequence>
<reference evidence="2 3" key="1">
    <citation type="submission" date="2019-03" db="EMBL/GenBank/DDBJ databases">
        <title>First draft genome of Liparis tanakae, snailfish: a comprehensive survey of snailfish specific genes.</title>
        <authorList>
            <person name="Kim W."/>
            <person name="Song I."/>
            <person name="Jeong J.-H."/>
            <person name="Kim D."/>
            <person name="Kim S."/>
            <person name="Ryu S."/>
            <person name="Song J.Y."/>
            <person name="Lee S.K."/>
        </authorList>
    </citation>
    <scope>NUCLEOTIDE SEQUENCE [LARGE SCALE GENOMIC DNA]</scope>
    <source>
        <tissue evidence="2">Muscle</tissue>
    </source>
</reference>
<dbReference type="Proteomes" id="UP000314294">
    <property type="component" value="Unassembled WGS sequence"/>
</dbReference>
<name>A0A4Z2FZF0_9TELE</name>
<proteinExistence type="predicted"/>
<organism evidence="2 3">
    <name type="scientific">Liparis tanakae</name>
    <name type="common">Tanaka's snailfish</name>
    <dbReference type="NCBI Taxonomy" id="230148"/>
    <lineage>
        <taxon>Eukaryota</taxon>
        <taxon>Metazoa</taxon>
        <taxon>Chordata</taxon>
        <taxon>Craniata</taxon>
        <taxon>Vertebrata</taxon>
        <taxon>Euteleostomi</taxon>
        <taxon>Actinopterygii</taxon>
        <taxon>Neopterygii</taxon>
        <taxon>Teleostei</taxon>
        <taxon>Neoteleostei</taxon>
        <taxon>Acanthomorphata</taxon>
        <taxon>Eupercaria</taxon>
        <taxon>Perciformes</taxon>
        <taxon>Cottioidei</taxon>
        <taxon>Cottales</taxon>
        <taxon>Liparidae</taxon>
        <taxon>Liparis</taxon>
    </lineage>
</organism>
<accession>A0A4Z2FZF0</accession>
<feature type="region of interest" description="Disordered" evidence="1">
    <location>
        <begin position="207"/>
        <end position="235"/>
    </location>
</feature>
<evidence type="ECO:0000256" key="1">
    <source>
        <dbReference type="SAM" id="MobiDB-lite"/>
    </source>
</evidence>
<gene>
    <name evidence="2" type="ORF">EYF80_043104</name>
</gene>
<dbReference type="AlphaFoldDB" id="A0A4Z2FZF0"/>
<dbReference type="EMBL" id="SRLO01000778">
    <property type="protein sequence ID" value="TNN46696.1"/>
    <property type="molecule type" value="Genomic_DNA"/>
</dbReference>
<comment type="caution">
    <text evidence="2">The sequence shown here is derived from an EMBL/GenBank/DDBJ whole genome shotgun (WGS) entry which is preliminary data.</text>
</comment>
<keyword evidence="3" id="KW-1185">Reference proteome</keyword>
<evidence type="ECO:0000313" key="2">
    <source>
        <dbReference type="EMBL" id="TNN46696.1"/>
    </source>
</evidence>
<feature type="compositionally biased region" description="Polar residues" evidence="1">
    <location>
        <begin position="207"/>
        <end position="218"/>
    </location>
</feature>
<evidence type="ECO:0000313" key="3">
    <source>
        <dbReference type="Proteomes" id="UP000314294"/>
    </source>
</evidence>
<feature type="region of interest" description="Disordered" evidence="1">
    <location>
        <begin position="81"/>
        <end position="137"/>
    </location>
</feature>
<protein>
    <submittedName>
        <fullName evidence="2">Uncharacterized protein</fullName>
    </submittedName>
</protein>